<dbReference type="Gene3D" id="3.20.20.80">
    <property type="entry name" value="Glycosidases"/>
    <property type="match status" value="1"/>
</dbReference>
<dbReference type="InterPro" id="IPR015883">
    <property type="entry name" value="Glyco_hydro_20_cat"/>
</dbReference>
<dbReference type="PRINTS" id="PR00738">
    <property type="entry name" value="GLHYDRLASE20"/>
</dbReference>
<protein>
    <recommendedName>
        <fullName evidence="3">beta-N-acetylhexosaminidase</fullName>
        <ecNumber evidence="3">3.2.1.52</ecNumber>
    </recommendedName>
</protein>
<dbReference type="Pfam" id="PF04724">
    <property type="entry name" value="Glyco_transf_17"/>
    <property type="match status" value="1"/>
</dbReference>
<evidence type="ECO:0000256" key="5">
    <source>
        <dbReference type="PIRSR" id="PIRSR625705-1"/>
    </source>
</evidence>
<dbReference type="GO" id="GO:0005975">
    <property type="term" value="P:carbohydrate metabolic process"/>
    <property type="evidence" value="ECO:0007669"/>
    <property type="project" value="InterPro"/>
</dbReference>
<dbReference type="GO" id="GO:0030203">
    <property type="term" value="P:glycosaminoglycan metabolic process"/>
    <property type="evidence" value="ECO:0007669"/>
    <property type="project" value="TreeGrafter"/>
</dbReference>
<accession>A0A6B2L0N8</accession>
<evidence type="ECO:0000256" key="4">
    <source>
        <dbReference type="ARBA" id="ARBA00022801"/>
    </source>
</evidence>
<dbReference type="GO" id="GO:0005764">
    <property type="term" value="C:lysosome"/>
    <property type="evidence" value="ECO:0007669"/>
    <property type="project" value="TreeGrafter"/>
</dbReference>
<dbReference type="Pfam" id="PF00728">
    <property type="entry name" value="Glyco_hydro_20"/>
    <property type="match status" value="1"/>
</dbReference>
<dbReference type="EC" id="3.2.1.52" evidence="3"/>
<dbReference type="GO" id="GO:0004563">
    <property type="term" value="F:beta-N-acetylhexosaminidase activity"/>
    <property type="evidence" value="ECO:0007669"/>
    <property type="project" value="UniProtKB-EC"/>
</dbReference>
<reference evidence="7" key="1">
    <citation type="journal article" date="2020" name="J. Eukaryot. Microbiol.">
        <title>De novo Sequencing, Assembly and Annotation of the Transcriptome for the Free-Living Testate Amoeba Arcella intermedia.</title>
        <authorList>
            <person name="Ribeiro G.M."/>
            <person name="Porfirio-Sousa A.L."/>
            <person name="Maurer-Alcala X.X."/>
            <person name="Katz L.A."/>
            <person name="Lahr D.J.G."/>
        </authorList>
    </citation>
    <scope>NUCLEOTIDE SEQUENCE</scope>
</reference>
<dbReference type="PANTHER" id="PTHR22600:SF23">
    <property type="entry name" value="BETA-N-ACETYLHEXOSAMINIDASE"/>
    <property type="match status" value="1"/>
</dbReference>
<name>A0A6B2L0N8_9EUKA</name>
<organism evidence="7">
    <name type="scientific">Arcella intermedia</name>
    <dbReference type="NCBI Taxonomy" id="1963864"/>
    <lineage>
        <taxon>Eukaryota</taxon>
        <taxon>Amoebozoa</taxon>
        <taxon>Tubulinea</taxon>
        <taxon>Elardia</taxon>
        <taxon>Arcellinida</taxon>
        <taxon>Sphaerothecina</taxon>
        <taxon>Arcellidae</taxon>
        <taxon>Arcella</taxon>
    </lineage>
</organism>
<evidence type="ECO:0000256" key="1">
    <source>
        <dbReference type="ARBA" id="ARBA00001231"/>
    </source>
</evidence>
<dbReference type="InterPro" id="IPR006813">
    <property type="entry name" value="Glyco_trans_17"/>
</dbReference>
<comment type="catalytic activity">
    <reaction evidence="1">
        <text>Hydrolysis of terminal non-reducing N-acetyl-D-hexosamine residues in N-acetyl-beta-D-hexosaminides.</text>
        <dbReference type="EC" id="3.2.1.52"/>
    </reaction>
</comment>
<keyword evidence="4" id="KW-0378">Hydrolase</keyword>
<dbReference type="PANTHER" id="PTHR22600">
    <property type="entry name" value="BETA-HEXOSAMINIDASE"/>
    <property type="match status" value="1"/>
</dbReference>
<comment type="similarity">
    <text evidence="2">Belongs to the glycosyl hydrolase 20 family.</text>
</comment>
<evidence type="ECO:0000313" key="7">
    <source>
        <dbReference type="EMBL" id="NDV30477.1"/>
    </source>
</evidence>
<dbReference type="GO" id="GO:0003830">
    <property type="term" value="F:beta-1,4-mannosylglycoprotein 4-beta-N-acetylglucosaminyltransferase activity"/>
    <property type="evidence" value="ECO:0007669"/>
    <property type="project" value="InterPro"/>
</dbReference>
<evidence type="ECO:0000256" key="3">
    <source>
        <dbReference type="ARBA" id="ARBA00012663"/>
    </source>
</evidence>
<evidence type="ECO:0000259" key="6">
    <source>
        <dbReference type="Pfam" id="PF00728"/>
    </source>
</evidence>
<sequence length="574" mass="64487">MDTPVVINVTTHMGFVRALQTLFQMLAVRNGRVGFYGPLSVNDQPAVPYRGFLVDVPRNYWPPHHLRRLIHFMASVKLNVLHFRLSDDQSFMMEMQSVPGLAKPPRLGGFYYTQHQVRQLIAEAEVLGVLVVPEMGLPGHAGGFAGVPHMVPNCRNFACSQAWAVPLAPVTETWTTIAHLWSEMVSPGGVFAESPMLHLGGDEIEFSSICYTELSPFPNCTEWYCNPAAALATFRTNLRQALGPGREKIIIRWEEALDSYDPQDLNKQLFQFWKASESKFADVHGLVSFGFYLNYGMGFPIGCVSMVNCRGGILRLDPATVAVKGGEVCGWEISTFEFDARGTWGRVMGAAERFWSNPVGDPFNADAGDIQKRFQSVCRAMESETASTEWWASNFRNEFSPGNVSATDPTVYHPFPPGTCLHEGDVAFTVQVVPDMDVFYLLLQKFKVHEADRDSLVCSRVSEGDMYCVTLNCLHPDLADYRKALIEFELKYFPPAAVRALVSDAVVRREPRKVLMGIVIMSDQPELLRMQLEENFEEVDKFILIESPYNLAGQDKLLSYERHYHSFKMVSTSS</sequence>
<dbReference type="GO" id="GO:0016020">
    <property type="term" value="C:membrane"/>
    <property type="evidence" value="ECO:0007669"/>
    <property type="project" value="InterPro"/>
</dbReference>
<feature type="domain" description="Glycoside hydrolase family 20 catalytic" evidence="6">
    <location>
        <begin position="48"/>
        <end position="277"/>
    </location>
</feature>
<dbReference type="SUPFAM" id="SSF51445">
    <property type="entry name" value="(Trans)glycosidases"/>
    <property type="match status" value="1"/>
</dbReference>
<dbReference type="InterPro" id="IPR017853">
    <property type="entry name" value="GH"/>
</dbReference>
<evidence type="ECO:0000256" key="2">
    <source>
        <dbReference type="ARBA" id="ARBA00006285"/>
    </source>
</evidence>
<proteinExistence type="inferred from homology"/>
<feature type="active site" description="Proton donor" evidence="5">
    <location>
        <position position="203"/>
    </location>
</feature>
<dbReference type="EMBL" id="GIBP01001508">
    <property type="protein sequence ID" value="NDV30477.1"/>
    <property type="molecule type" value="Transcribed_RNA"/>
</dbReference>
<dbReference type="AlphaFoldDB" id="A0A6B2L0N8"/>
<dbReference type="InterPro" id="IPR025705">
    <property type="entry name" value="Beta_hexosaminidase_sua/sub"/>
</dbReference>